<organism evidence="2 3">
    <name type="scientific">Variibacter gotjawalensis</name>
    <dbReference type="NCBI Taxonomy" id="1333996"/>
    <lineage>
        <taxon>Bacteria</taxon>
        <taxon>Pseudomonadati</taxon>
        <taxon>Pseudomonadota</taxon>
        <taxon>Alphaproteobacteria</taxon>
        <taxon>Hyphomicrobiales</taxon>
        <taxon>Nitrobacteraceae</taxon>
        <taxon>Variibacter</taxon>
    </lineage>
</organism>
<evidence type="ECO:0000313" key="3">
    <source>
        <dbReference type="Proteomes" id="UP000236884"/>
    </source>
</evidence>
<sequence length="211" mass="20444">MSDDDDSTDDFDIMTEAEVGGGSGGGGNTKKAASSAAAFGKAISSAFAKGIANGKQLDDILKSLSARLSELALKAAFKPIEDIITKSIGGLLGGLSKGFSGGMGAGSGLIGGGGMGGTGVTPFADGGVIASPHYFPLGSHGTGLAGEAGPEAIMPLSRGADGRLGVAAGGGARPSSVTINIATPDAASFRQSDVYLSGLIAKAVGRGQRGL</sequence>
<accession>A0A0S3PZ59</accession>
<keyword evidence="3" id="KW-1185">Reference proteome</keyword>
<feature type="compositionally biased region" description="Acidic residues" evidence="1">
    <location>
        <begin position="1"/>
        <end position="15"/>
    </location>
</feature>
<evidence type="ECO:0000256" key="1">
    <source>
        <dbReference type="SAM" id="MobiDB-lite"/>
    </source>
</evidence>
<dbReference type="EMBL" id="AP014946">
    <property type="protein sequence ID" value="BAT61221.1"/>
    <property type="molecule type" value="Genomic_DNA"/>
</dbReference>
<dbReference type="KEGG" id="vgo:GJW-30_1_03778"/>
<reference evidence="2 3" key="1">
    <citation type="submission" date="2015-08" db="EMBL/GenBank/DDBJ databases">
        <title>Investigation of the bacterial diversity of lava forest soil.</title>
        <authorList>
            <person name="Lee J.S."/>
        </authorList>
    </citation>
    <scope>NUCLEOTIDE SEQUENCE [LARGE SCALE GENOMIC DNA]</scope>
    <source>
        <strain evidence="2 3">GJW-30</strain>
    </source>
</reference>
<protein>
    <recommendedName>
        <fullName evidence="4">Phage tail tape measure protein, lambda family</fullName>
    </recommendedName>
</protein>
<evidence type="ECO:0000313" key="2">
    <source>
        <dbReference type="EMBL" id="BAT61221.1"/>
    </source>
</evidence>
<proteinExistence type="predicted"/>
<dbReference type="RefSeq" id="WP_096357949.1">
    <property type="nucleotide sequence ID" value="NZ_AP014946.1"/>
</dbReference>
<dbReference type="Proteomes" id="UP000236884">
    <property type="component" value="Chromosome"/>
</dbReference>
<evidence type="ECO:0008006" key="4">
    <source>
        <dbReference type="Google" id="ProtNLM"/>
    </source>
</evidence>
<gene>
    <name evidence="2" type="ORF">GJW-30_1_03778</name>
</gene>
<name>A0A0S3PZ59_9BRAD</name>
<dbReference type="AlphaFoldDB" id="A0A0S3PZ59"/>
<feature type="region of interest" description="Disordered" evidence="1">
    <location>
        <begin position="1"/>
        <end position="27"/>
    </location>
</feature>
<dbReference type="OrthoDB" id="8448547at2"/>